<organism evidence="7 8">
    <name type="scientific">Streptomyces mirabilis</name>
    <dbReference type="NCBI Taxonomy" id="68239"/>
    <lineage>
        <taxon>Bacteria</taxon>
        <taxon>Bacillati</taxon>
        <taxon>Actinomycetota</taxon>
        <taxon>Actinomycetes</taxon>
        <taxon>Kitasatosporales</taxon>
        <taxon>Streptomycetaceae</taxon>
        <taxon>Streptomyces</taxon>
    </lineage>
</organism>
<dbReference type="InterPro" id="IPR006176">
    <property type="entry name" value="3-OHacyl-CoA_DH_NAD-bd"/>
</dbReference>
<dbReference type="AlphaFoldDB" id="A0A1I2XLJ0"/>
<evidence type="ECO:0000256" key="4">
    <source>
        <dbReference type="PIRSR" id="PIRSR000105-1"/>
    </source>
</evidence>
<dbReference type="GO" id="GO:0006635">
    <property type="term" value="P:fatty acid beta-oxidation"/>
    <property type="evidence" value="ECO:0007669"/>
    <property type="project" value="TreeGrafter"/>
</dbReference>
<evidence type="ECO:0000259" key="5">
    <source>
        <dbReference type="Pfam" id="PF00725"/>
    </source>
</evidence>
<dbReference type="InterPro" id="IPR022694">
    <property type="entry name" value="3-OHacyl-CoA_DH"/>
</dbReference>
<evidence type="ECO:0000256" key="1">
    <source>
        <dbReference type="ARBA" id="ARBA00005086"/>
    </source>
</evidence>
<keyword evidence="3" id="KW-0560">Oxidoreductase</keyword>
<dbReference type="Gene3D" id="3.40.50.720">
    <property type="entry name" value="NAD(P)-binding Rossmann-like Domain"/>
    <property type="match status" value="1"/>
</dbReference>
<evidence type="ECO:0000259" key="6">
    <source>
        <dbReference type="Pfam" id="PF02737"/>
    </source>
</evidence>
<dbReference type="PANTHER" id="PTHR48075">
    <property type="entry name" value="3-HYDROXYACYL-COA DEHYDROGENASE FAMILY PROTEIN"/>
    <property type="match status" value="1"/>
</dbReference>
<evidence type="ECO:0000256" key="2">
    <source>
        <dbReference type="ARBA" id="ARBA00009463"/>
    </source>
</evidence>
<dbReference type="PANTHER" id="PTHR48075:SF9">
    <property type="entry name" value="3-HYDROXYBUTYRYL-COA DEHYDROGENASE"/>
    <property type="match status" value="1"/>
</dbReference>
<dbReference type="GO" id="GO:0070403">
    <property type="term" value="F:NAD+ binding"/>
    <property type="evidence" value="ECO:0007669"/>
    <property type="project" value="InterPro"/>
</dbReference>
<dbReference type="SUPFAM" id="SSF51735">
    <property type="entry name" value="NAD(P)-binding Rossmann-fold domains"/>
    <property type="match status" value="1"/>
</dbReference>
<dbReference type="InterPro" id="IPR008927">
    <property type="entry name" value="6-PGluconate_DH-like_C_sf"/>
</dbReference>
<dbReference type="GO" id="GO:0008691">
    <property type="term" value="F:3-hydroxybutyryl-CoA dehydrogenase activity"/>
    <property type="evidence" value="ECO:0007669"/>
    <property type="project" value="TreeGrafter"/>
</dbReference>
<evidence type="ECO:0000256" key="3">
    <source>
        <dbReference type="ARBA" id="ARBA00023002"/>
    </source>
</evidence>
<comment type="pathway">
    <text evidence="1">Lipid metabolism; butanoate metabolism.</text>
</comment>
<sequence length="316" mass="33931">MSDLAVRARNEHTLPHQTIADRLTFLGIVMSHISRLGVVGCGLMGSGIAEVAALRGIDVIVAESTPELATAGRDRVTASLDRGLRRGKLTEADRDQALARLSFTHDLADLADRQIVIEAVAEHREIKLEVFRQLDKVLADADAIIATNTSSIPVVDLAVSTGRASRVVGLHFFNPVPVQKLVEIIPALTSSADTVARIRAFAAEQLGKTVVQAPDRSGFVVNALLVPYLLAAIRMVESGTATPEDIDNGMELGCAHPMGPLRLLDLIGLETIQAVAESMYEEFKEPLYAAPPLLQRMVAAGHLGRKSGRGFYAYDA</sequence>
<reference evidence="7 8" key="1">
    <citation type="submission" date="2016-10" db="EMBL/GenBank/DDBJ databases">
        <authorList>
            <person name="de Groot N.N."/>
        </authorList>
    </citation>
    <scope>NUCLEOTIDE SEQUENCE [LARGE SCALE GENOMIC DNA]</scope>
    <source>
        <strain evidence="7 8">OK461</strain>
    </source>
</reference>
<dbReference type="FunFam" id="3.40.50.720:FF:000009">
    <property type="entry name" value="Fatty oxidation complex, alpha subunit"/>
    <property type="match status" value="1"/>
</dbReference>
<gene>
    <name evidence="7" type="ORF">SAMN02787118_14827</name>
</gene>
<dbReference type="Pfam" id="PF02737">
    <property type="entry name" value="3HCDH_N"/>
    <property type="match status" value="1"/>
</dbReference>
<feature type="domain" description="3-hydroxyacyl-CoA dehydrogenase C-terminal" evidence="5">
    <location>
        <begin position="218"/>
        <end position="314"/>
    </location>
</feature>
<dbReference type="EMBL" id="FONR01000048">
    <property type="protein sequence ID" value="SFH13957.1"/>
    <property type="molecule type" value="Genomic_DNA"/>
</dbReference>
<accession>A0A1I2XLJ0</accession>
<dbReference type="Pfam" id="PF00725">
    <property type="entry name" value="3HCDH"/>
    <property type="match status" value="1"/>
</dbReference>
<name>A0A1I2XLJ0_9ACTN</name>
<dbReference type="SUPFAM" id="SSF48179">
    <property type="entry name" value="6-phosphogluconate dehydrogenase C-terminal domain-like"/>
    <property type="match status" value="1"/>
</dbReference>
<comment type="similarity">
    <text evidence="2">Belongs to the 3-hydroxyacyl-CoA dehydrogenase family.</text>
</comment>
<dbReference type="InterPro" id="IPR006108">
    <property type="entry name" value="3HC_DH_C"/>
</dbReference>
<dbReference type="InterPro" id="IPR036291">
    <property type="entry name" value="NAD(P)-bd_dom_sf"/>
</dbReference>
<dbReference type="InterPro" id="IPR013328">
    <property type="entry name" value="6PGD_dom2"/>
</dbReference>
<dbReference type="NCBIfam" id="NF005875">
    <property type="entry name" value="PRK07819.1"/>
    <property type="match status" value="1"/>
</dbReference>
<dbReference type="Proteomes" id="UP000181942">
    <property type="component" value="Unassembled WGS sequence"/>
</dbReference>
<proteinExistence type="inferred from homology"/>
<evidence type="ECO:0000313" key="8">
    <source>
        <dbReference type="Proteomes" id="UP000181942"/>
    </source>
</evidence>
<feature type="domain" description="3-hydroxyacyl-CoA dehydrogenase NAD binding" evidence="6">
    <location>
        <begin position="36"/>
        <end position="213"/>
    </location>
</feature>
<evidence type="ECO:0000313" key="7">
    <source>
        <dbReference type="EMBL" id="SFH13957.1"/>
    </source>
</evidence>
<dbReference type="Gene3D" id="1.10.1040.10">
    <property type="entry name" value="N-(1-d-carboxylethyl)-l-norvaline Dehydrogenase, domain 2"/>
    <property type="match status" value="1"/>
</dbReference>
<dbReference type="PIRSF" id="PIRSF000105">
    <property type="entry name" value="HCDH"/>
    <property type="match status" value="1"/>
</dbReference>
<feature type="site" description="Important for catalytic activity" evidence="4">
    <location>
        <position position="171"/>
    </location>
</feature>
<protein>
    <submittedName>
        <fullName evidence="7">3-hydroxyacyl-CoA dehydrogenase</fullName>
    </submittedName>
</protein>